<gene>
    <name evidence="1" type="ORF">NCTC12860_01675</name>
</gene>
<accession>A0A336NFK7</accession>
<evidence type="ECO:0000313" key="2">
    <source>
        <dbReference type="Proteomes" id="UP000253846"/>
    </source>
</evidence>
<dbReference type="Proteomes" id="UP000253846">
    <property type="component" value="Unassembled WGS sequence"/>
</dbReference>
<proteinExistence type="predicted"/>
<dbReference type="AlphaFoldDB" id="A0A336NFK7"/>
<sequence length="234" mass="27224">MYRVDKAHGMSRVYVNRRANNYLCIVSHSFYTYFLAIDRLHRYLPVSTRRTSRMILQREMAKVLFIDIFKRILPDVKMSHSSVSHGRSKSIMLVNNDPRIRSVGVDIEFIQKKKLPRPFMLDYCEKCADFPAGQVLDNWLCTTIFSCMESLYKALCAISACTFDINDYFLVEHDRTRCVFRYVGNIFAFKGMTFICNCYYLCQSVITVVLLDACLQSIILDDLLYEDVTVSIPS</sequence>
<evidence type="ECO:0000313" key="1">
    <source>
        <dbReference type="EMBL" id="SSZ40526.1"/>
    </source>
</evidence>
<name>A0A336NFK7_BARGR</name>
<organism evidence="1 2">
    <name type="scientific">Bartonella grahamii</name>
    <dbReference type="NCBI Taxonomy" id="33045"/>
    <lineage>
        <taxon>Bacteria</taxon>
        <taxon>Pseudomonadati</taxon>
        <taxon>Pseudomonadota</taxon>
        <taxon>Alphaproteobacteria</taxon>
        <taxon>Hyphomicrobiales</taxon>
        <taxon>Bartonellaceae</taxon>
        <taxon>Bartonella</taxon>
    </lineage>
</organism>
<dbReference type="EMBL" id="UFTD01000002">
    <property type="protein sequence ID" value="SSZ40526.1"/>
    <property type="molecule type" value="Genomic_DNA"/>
</dbReference>
<protein>
    <submittedName>
        <fullName evidence="1">Uncharacterized protein</fullName>
    </submittedName>
</protein>
<reference evidence="1 2" key="1">
    <citation type="submission" date="2018-06" db="EMBL/GenBank/DDBJ databases">
        <authorList>
            <consortium name="Pathogen Informatics"/>
            <person name="Doyle S."/>
        </authorList>
    </citation>
    <scope>NUCLEOTIDE SEQUENCE [LARGE SCALE GENOMIC DNA]</scope>
    <source>
        <strain evidence="1 2">NCTC12860</strain>
    </source>
</reference>